<dbReference type="Proteomes" id="UP001500642">
    <property type="component" value="Unassembled WGS sequence"/>
</dbReference>
<dbReference type="Pfam" id="PF01451">
    <property type="entry name" value="LMWPc"/>
    <property type="match status" value="1"/>
</dbReference>
<dbReference type="PRINTS" id="PR00719">
    <property type="entry name" value="LMWPTPASE"/>
</dbReference>
<evidence type="ECO:0000313" key="8">
    <source>
        <dbReference type="Proteomes" id="UP001500642"/>
    </source>
</evidence>
<evidence type="ECO:0000256" key="1">
    <source>
        <dbReference type="ARBA" id="ARBA00011063"/>
    </source>
</evidence>
<protein>
    <recommendedName>
        <fullName evidence="2">protein-tyrosine-phosphatase</fullName>
        <ecNumber evidence="2">3.1.3.48</ecNumber>
    </recommendedName>
</protein>
<dbReference type="EMBL" id="BAABGL010000004">
    <property type="protein sequence ID" value="GAA4387373.1"/>
    <property type="molecule type" value="Genomic_DNA"/>
</dbReference>
<dbReference type="EC" id="3.1.3.48" evidence="2"/>
<gene>
    <name evidence="7" type="ORF">GCM10023167_11230</name>
</gene>
<proteinExistence type="inferred from homology"/>
<keyword evidence="8" id="KW-1185">Reference proteome</keyword>
<dbReference type="InterPro" id="IPR017867">
    <property type="entry name" value="Tyr_phospatase_low_mol_wt"/>
</dbReference>
<dbReference type="InterPro" id="IPR050438">
    <property type="entry name" value="LMW_PTPase"/>
</dbReference>
<evidence type="ECO:0000256" key="2">
    <source>
        <dbReference type="ARBA" id="ARBA00013064"/>
    </source>
</evidence>
<evidence type="ECO:0000256" key="3">
    <source>
        <dbReference type="ARBA" id="ARBA00022801"/>
    </source>
</evidence>
<dbReference type="PANTHER" id="PTHR11717:SF7">
    <property type="entry name" value="LOW MOLECULAR WEIGHT PHOSPHOTYROSINE PROTEIN PHOSPHATASE"/>
    <property type="match status" value="1"/>
</dbReference>
<dbReference type="InterPro" id="IPR023485">
    <property type="entry name" value="Ptyr_pPase"/>
</dbReference>
<dbReference type="RefSeq" id="WP_345030573.1">
    <property type="nucleotide sequence ID" value="NZ_BAABGL010000004.1"/>
</dbReference>
<feature type="domain" description="Phosphotyrosine protein phosphatase I" evidence="6">
    <location>
        <begin position="34"/>
        <end position="189"/>
    </location>
</feature>
<name>A0ABP8J9K1_9MICO</name>
<dbReference type="CDD" id="cd16343">
    <property type="entry name" value="LMWPTP"/>
    <property type="match status" value="1"/>
</dbReference>
<dbReference type="SUPFAM" id="SSF52788">
    <property type="entry name" value="Phosphotyrosine protein phosphatases I"/>
    <property type="match status" value="1"/>
</dbReference>
<keyword evidence="3" id="KW-0378">Hydrolase</keyword>
<dbReference type="Gene3D" id="3.40.50.2300">
    <property type="match status" value="1"/>
</dbReference>
<sequence length="196" mass="20734">MAEARGAEETAEGTSTADRGDGGADRGVGGTAGASVVLVCTGNICRSVMAERVLRSRLAAEGIEAIVDSAGISDEESGNPIDPRAVRVLTEAGYDTADHAARQITAEWLGERDLALAMTQRHRAALERLVADLPVERRPEIRMFRSFDPAAAGLTGTELDVADPWYGDQAGFTTTLEQVEAAVPAIVEEIRARRSA</sequence>
<dbReference type="SMART" id="SM00226">
    <property type="entry name" value="LMWPc"/>
    <property type="match status" value="1"/>
</dbReference>
<comment type="similarity">
    <text evidence="1">Belongs to the low molecular weight phosphotyrosine protein phosphatase family.</text>
</comment>
<accession>A0ABP8J9K1</accession>
<evidence type="ECO:0000256" key="5">
    <source>
        <dbReference type="SAM" id="MobiDB-lite"/>
    </source>
</evidence>
<feature type="region of interest" description="Disordered" evidence="5">
    <location>
        <begin position="1"/>
        <end position="27"/>
    </location>
</feature>
<organism evidence="7 8">
    <name type="scientific">Brevibacterium pityocampae</name>
    <dbReference type="NCBI Taxonomy" id="506594"/>
    <lineage>
        <taxon>Bacteria</taxon>
        <taxon>Bacillati</taxon>
        <taxon>Actinomycetota</taxon>
        <taxon>Actinomycetes</taxon>
        <taxon>Micrococcales</taxon>
        <taxon>Brevibacteriaceae</taxon>
        <taxon>Brevibacterium</taxon>
    </lineage>
</organism>
<evidence type="ECO:0000256" key="4">
    <source>
        <dbReference type="ARBA" id="ARBA00022912"/>
    </source>
</evidence>
<comment type="caution">
    <text evidence="7">The sequence shown here is derived from an EMBL/GenBank/DDBJ whole genome shotgun (WGS) entry which is preliminary data.</text>
</comment>
<reference evidence="8" key="1">
    <citation type="journal article" date="2019" name="Int. J. Syst. Evol. Microbiol.">
        <title>The Global Catalogue of Microorganisms (GCM) 10K type strain sequencing project: providing services to taxonomists for standard genome sequencing and annotation.</title>
        <authorList>
            <consortium name="The Broad Institute Genomics Platform"/>
            <consortium name="The Broad Institute Genome Sequencing Center for Infectious Disease"/>
            <person name="Wu L."/>
            <person name="Ma J."/>
        </authorList>
    </citation>
    <scope>NUCLEOTIDE SEQUENCE [LARGE SCALE GENOMIC DNA]</scope>
    <source>
        <strain evidence="8">JCM 17808</strain>
    </source>
</reference>
<dbReference type="InterPro" id="IPR036196">
    <property type="entry name" value="Ptyr_pPase_sf"/>
</dbReference>
<keyword evidence="4" id="KW-0904">Protein phosphatase</keyword>
<dbReference type="PANTHER" id="PTHR11717">
    <property type="entry name" value="LOW MOLECULAR WEIGHT PROTEIN TYROSINE PHOSPHATASE"/>
    <property type="match status" value="1"/>
</dbReference>
<evidence type="ECO:0000259" key="6">
    <source>
        <dbReference type="SMART" id="SM00226"/>
    </source>
</evidence>
<evidence type="ECO:0000313" key="7">
    <source>
        <dbReference type="EMBL" id="GAA4387373.1"/>
    </source>
</evidence>